<sequence length="263" mass="29404">MEEYGARNGFLVDSLTFFCSALFLWSMNMKWRVKINMDNLHRAEVAALETSKTIWQDMKEGFDYLIGHKEIRFVLNMLFILLAAAGASYVVLVVFIQETFGSVTKDLGVLAVALGGGLFLGFMAYGKWGAKVKWYQTIFVCLLLGGLMMMAFAGFVHLYPHLWMAIGLAIVWGIVIGPIFIASNTVVQMMSTDEMRGKMFSALEIVIHLAFLLAMLLSWWLSTFVQTVWILMGVGAVVTLVSLVGLLNKSKLALQRVKKNGMF</sequence>
<name>A0A3B0TFT2_9ZZZZ</name>
<gene>
    <name evidence="9" type="ORF">MNBD_BACTEROID05-637</name>
</gene>
<dbReference type="AlphaFoldDB" id="A0A3B0TFT2"/>
<dbReference type="SUPFAM" id="SSF103473">
    <property type="entry name" value="MFS general substrate transporter"/>
    <property type="match status" value="1"/>
</dbReference>
<evidence type="ECO:0000256" key="4">
    <source>
        <dbReference type="ARBA" id="ARBA00022692"/>
    </source>
</evidence>
<keyword evidence="5 7" id="KW-1133">Transmembrane helix</keyword>
<keyword evidence="6 7" id="KW-0472">Membrane</keyword>
<dbReference type="InterPro" id="IPR036259">
    <property type="entry name" value="MFS_trans_sf"/>
</dbReference>
<dbReference type="PANTHER" id="PTHR43266:SF2">
    <property type="entry name" value="MAJOR FACILITATOR SUPERFAMILY (MFS) PROFILE DOMAIN-CONTAINING PROTEIN"/>
    <property type="match status" value="1"/>
</dbReference>
<dbReference type="EMBL" id="UOEN01000287">
    <property type="protein sequence ID" value="VAW15770.1"/>
    <property type="molecule type" value="Genomic_DNA"/>
</dbReference>
<keyword evidence="2" id="KW-0813">Transport</keyword>
<evidence type="ECO:0000313" key="9">
    <source>
        <dbReference type="EMBL" id="VAW15770.1"/>
    </source>
</evidence>
<evidence type="ECO:0000256" key="3">
    <source>
        <dbReference type="ARBA" id="ARBA00022475"/>
    </source>
</evidence>
<feature type="domain" description="Major facilitator superfamily (MFS) profile" evidence="8">
    <location>
        <begin position="71"/>
        <end position="263"/>
    </location>
</feature>
<proteinExistence type="predicted"/>
<organism evidence="9">
    <name type="scientific">hydrothermal vent metagenome</name>
    <dbReference type="NCBI Taxonomy" id="652676"/>
    <lineage>
        <taxon>unclassified sequences</taxon>
        <taxon>metagenomes</taxon>
        <taxon>ecological metagenomes</taxon>
    </lineage>
</organism>
<feature type="transmembrane region" description="Helical" evidence="7">
    <location>
        <begin position="6"/>
        <end position="25"/>
    </location>
</feature>
<dbReference type="PANTHER" id="PTHR43266">
    <property type="entry name" value="MACROLIDE-EFFLUX PROTEIN"/>
    <property type="match status" value="1"/>
</dbReference>
<evidence type="ECO:0000256" key="2">
    <source>
        <dbReference type="ARBA" id="ARBA00022448"/>
    </source>
</evidence>
<protein>
    <recommendedName>
        <fullName evidence="8">Major facilitator superfamily (MFS) profile domain-containing protein</fullName>
    </recommendedName>
</protein>
<feature type="transmembrane region" description="Helical" evidence="7">
    <location>
        <begin position="107"/>
        <end position="125"/>
    </location>
</feature>
<dbReference type="InterPro" id="IPR020846">
    <property type="entry name" value="MFS_dom"/>
</dbReference>
<reference evidence="9" key="1">
    <citation type="submission" date="2018-06" db="EMBL/GenBank/DDBJ databases">
        <authorList>
            <person name="Zhirakovskaya E."/>
        </authorList>
    </citation>
    <scope>NUCLEOTIDE SEQUENCE</scope>
</reference>
<evidence type="ECO:0000256" key="6">
    <source>
        <dbReference type="ARBA" id="ARBA00023136"/>
    </source>
</evidence>
<dbReference type="GO" id="GO:0022857">
    <property type="term" value="F:transmembrane transporter activity"/>
    <property type="evidence" value="ECO:0007669"/>
    <property type="project" value="InterPro"/>
</dbReference>
<feature type="transmembrane region" description="Helical" evidence="7">
    <location>
        <begin position="73"/>
        <end position="95"/>
    </location>
</feature>
<feature type="transmembrane region" description="Helical" evidence="7">
    <location>
        <begin position="162"/>
        <end position="187"/>
    </location>
</feature>
<feature type="transmembrane region" description="Helical" evidence="7">
    <location>
        <begin position="199"/>
        <end position="221"/>
    </location>
</feature>
<dbReference type="Gene3D" id="1.20.1250.20">
    <property type="entry name" value="MFS general substrate transporter like domains"/>
    <property type="match status" value="1"/>
</dbReference>
<feature type="transmembrane region" description="Helical" evidence="7">
    <location>
        <begin position="227"/>
        <end position="248"/>
    </location>
</feature>
<accession>A0A3B0TFT2</accession>
<dbReference type="PROSITE" id="PS50850">
    <property type="entry name" value="MFS"/>
    <property type="match status" value="1"/>
</dbReference>
<comment type="subcellular location">
    <subcellularLocation>
        <location evidence="1">Cell membrane</location>
        <topology evidence="1">Multi-pass membrane protein</topology>
    </subcellularLocation>
</comment>
<keyword evidence="3" id="KW-1003">Cell membrane</keyword>
<evidence type="ECO:0000256" key="5">
    <source>
        <dbReference type="ARBA" id="ARBA00022989"/>
    </source>
</evidence>
<keyword evidence="4 7" id="KW-0812">Transmembrane</keyword>
<evidence type="ECO:0000256" key="7">
    <source>
        <dbReference type="SAM" id="Phobius"/>
    </source>
</evidence>
<dbReference type="GO" id="GO:0005886">
    <property type="term" value="C:plasma membrane"/>
    <property type="evidence" value="ECO:0007669"/>
    <property type="project" value="UniProtKB-SubCell"/>
</dbReference>
<feature type="transmembrane region" description="Helical" evidence="7">
    <location>
        <begin position="137"/>
        <end position="156"/>
    </location>
</feature>
<evidence type="ECO:0000259" key="8">
    <source>
        <dbReference type="PROSITE" id="PS50850"/>
    </source>
</evidence>
<evidence type="ECO:0000256" key="1">
    <source>
        <dbReference type="ARBA" id="ARBA00004651"/>
    </source>
</evidence>